<name>A0ABS8V725_DATST</name>
<keyword evidence="2" id="KW-1185">Reference proteome</keyword>
<comment type="caution">
    <text evidence="1">The sequence shown here is derived from an EMBL/GenBank/DDBJ whole genome shotgun (WGS) entry which is preliminary data.</text>
</comment>
<feature type="non-terminal residue" evidence="1">
    <location>
        <position position="106"/>
    </location>
</feature>
<evidence type="ECO:0000313" key="2">
    <source>
        <dbReference type="Proteomes" id="UP000823775"/>
    </source>
</evidence>
<dbReference type="Proteomes" id="UP000823775">
    <property type="component" value="Unassembled WGS sequence"/>
</dbReference>
<sequence length="106" mass="11716">MLLIREPWCGMEPSAMACPTRRAGCCGALDRALPSSFNRRKLSAHERGATCDLVPTMRERCASRSTQGVRDAPPDSSKEVYDVLLLAHPEICDTEEAAIKNRNRLS</sequence>
<reference evidence="1 2" key="1">
    <citation type="journal article" date="2021" name="BMC Genomics">
        <title>Datura genome reveals duplications of psychoactive alkaloid biosynthetic genes and high mutation rate following tissue culture.</title>
        <authorList>
            <person name="Rajewski A."/>
            <person name="Carter-House D."/>
            <person name="Stajich J."/>
            <person name="Litt A."/>
        </authorList>
    </citation>
    <scope>NUCLEOTIDE SEQUENCE [LARGE SCALE GENOMIC DNA]</scope>
    <source>
        <strain evidence="1">AR-01</strain>
    </source>
</reference>
<dbReference type="EMBL" id="JACEIK010003467">
    <property type="protein sequence ID" value="MCD9641820.1"/>
    <property type="molecule type" value="Genomic_DNA"/>
</dbReference>
<proteinExistence type="predicted"/>
<protein>
    <submittedName>
        <fullName evidence="1">Uncharacterized protein</fullName>
    </submittedName>
</protein>
<accession>A0ABS8V725</accession>
<organism evidence="1 2">
    <name type="scientific">Datura stramonium</name>
    <name type="common">Jimsonweed</name>
    <name type="synonym">Common thornapple</name>
    <dbReference type="NCBI Taxonomy" id="4076"/>
    <lineage>
        <taxon>Eukaryota</taxon>
        <taxon>Viridiplantae</taxon>
        <taxon>Streptophyta</taxon>
        <taxon>Embryophyta</taxon>
        <taxon>Tracheophyta</taxon>
        <taxon>Spermatophyta</taxon>
        <taxon>Magnoliopsida</taxon>
        <taxon>eudicotyledons</taxon>
        <taxon>Gunneridae</taxon>
        <taxon>Pentapetalae</taxon>
        <taxon>asterids</taxon>
        <taxon>lamiids</taxon>
        <taxon>Solanales</taxon>
        <taxon>Solanaceae</taxon>
        <taxon>Solanoideae</taxon>
        <taxon>Datureae</taxon>
        <taxon>Datura</taxon>
    </lineage>
</organism>
<gene>
    <name evidence="1" type="ORF">HAX54_028265</name>
</gene>
<evidence type="ECO:0000313" key="1">
    <source>
        <dbReference type="EMBL" id="MCD9641820.1"/>
    </source>
</evidence>